<comment type="caution">
    <text evidence="1">The sequence shown here is derived from an EMBL/GenBank/DDBJ whole genome shotgun (WGS) entry which is preliminary data.</text>
</comment>
<evidence type="ECO:0000313" key="2">
    <source>
        <dbReference type="Proteomes" id="UP000053904"/>
    </source>
</evidence>
<dbReference type="EMBL" id="LGGO01000038">
    <property type="protein sequence ID" value="KUK77383.1"/>
    <property type="molecule type" value="Genomic_DNA"/>
</dbReference>
<gene>
    <name evidence="1" type="ORF">XD93_0362</name>
</gene>
<evidence type="ECO:0000313" key="1">
    <source>
        <dbReference type="EMBL" id="KUK77383.1"/>
    </source>
</evidence>
<organism evidence="1 2">
    <name type="scientific">candidate division WS6 bacterium 34_10</name>
    <dbReference type="NCBI Taxonomy" id="1641389"/>
    <lineage>
        <taxon>Bacteria</taxon>
        <taxon>Candidatus Dojkabacteria</taxon>
    </lineage>
</organism>
<dbReference type="AlphaFoldDB" id="A0A101HIN4"/>
<protein>
    <submittedName>
        <fullName evidence="1">Uncharacterized protein</fullName>
    </submittedName>
</protein>
<reference evidence="2" key="1">
    <citation type="journal article" date="2015" name="MBio">
        <title>Genome-Resolved Metagenomic Analysis Reveals Roles for Candidate Phyla and Other Microbial Community Members in Biogeochemical Transformations in Oil Reservoirs.</title>
        <authorList>
            <person name="Hu P."/>
            <person name="Tom L."/>
            <person name="Singh A."/>
            <person name="Thomas B.C."/>
            <person name="Baker B.J."/>
            <person name="Piceno Y.M."/>
            <person name="Andersen G.L."/>
            <person name="Banfield J.F."/>
        </authorList>
    </citation>
    <scope>NUCLEOTIDE SEQUENCE [LARGE SCALE GENOMIC DNA]</scope>
</reference>
<sequence length="38" mass="4446">MSIPDKSLSKFKKIFEEMSGREWSDDGVRESAESLIRR</sequence>
<proteinExistence type="predicted"/>
<accession>A0A101HIN4</accession>
<dbReference type="Proteomes" id="UP000053904">
    <property type="component" value="Unassembled WGS sequence"/>
</dbReference>
<name>A0A101HIN4_9BACT</name>